<evidence type="ECO:0000313" key="6">
    <source>
        <dbReference type="EMBL" id="RKF58379.1"/>
    </source>
</evidence>
<keyword evidence="2 5" id="KW-0812">Transmembrane</keyword>
<dbReference type="AlphaFoldDB" id="A0A420HLW2"/>
<dbReference type="InterPro" id="IPR006838">
    <property type="entry name" value="ADTRP_AIG1"/>
</dbReference>
<dbReference type="GO" id="GO:0016020">
    <property type="term" value="C:membrane"/>
    <property type="evidence" value="ECO:0007669"/>
    <property type="project" value="InterPro"/>
</dbReference>
<feature type="transmembrane region" description="Helical" evidence="5">
    <location>
        <begin position="190"/>
        <end position="210"/>
    </location>
</feature>
<keyword evidence="7" id="KW-1185">Reference proteome</keyword>
<gene>
    <name evidence="6" type="ORF">OnM2_068074</name>
</gene>
<feature type="transmembrane region" description="Helical" evidence="5">
    <location>
        <begin position="147"/>
        <end position="165"/>
    </location>
</feature>
<proteinExistence type="predicted"/>
<feature type="transmembrane region" description="Helical" evidence="5">
    <location>
        <begin position="84"/>
        <end position="103"/>
    </location>
</feature>
<sequence>MSHRHSLTFHFSYISFINHLIGSLSFLFIFRLLSINHTQADGAYGWHWQYLTVIGLTASSITFLVALLADITVSTTLFSVKNKLALCTVPLEVLISVLYWGLSAIDRKLVVPPGIHVDPFLDIGLHALPAILLAIDLFFFSPPWNVSFLKALGLSSLTASLYWVWVEHCFSYNGFYPYPIFQLLDTNQRMVLFGFAALLMTCSTIFLKLLKVKIVLALRGTHFTVK</sequence>
<dbReference type="Pfam" id="PF04750">
    <property type="entry name" value="Far-17a_AIG1"/>
    <property type="match status" value="1"/>
</dbReference>
<feature type="transmembrane region" description="Helical" evidence="5">
    <location>
        <begin position="50"/>
        <end position="72"/>
    </location>
</feature>
<protein>
    <submittedName>
        <fullName evidence="6">UPF0641 membrane protein</fullName>
    </submittedName>
</protein>
<evidence type="ECO:0000256" key="5">
    <source>
        <dbReference type="SAM" id="Phobius"/>
    </source>
</evidence>
<evidence type="ECO:0000313" key="7">
    <source>
        <dbReference type="Proteomes" id="UP000286134"/>
    </source>
</evidence>
<feature type="transmembrane region" description="Helical" evidence="5">
    <location>
        <begin position="7"/>
        <end position="30"/>
    </location>
</feature>
<evidence type="ECO:0000256" key="1">
    <source>
        <dbReference type="ARBA" id="ARBA00004127"/>
    </source>
</evidence>
<dbReference type="EMBL" id="MCFK01006814">
    <property type="protein sequence ID" value="RKF58379.1"/>
    <property type="molecule type" value="Genomic_DNA"/>
</dbReference>
<dbReference type="STRING" id="212602.A0A420HLW2"/>
<dbReference type="GO" id="GO:0012505">
    <property type="term" value="C:endomembrane system"/>
    <property type="evidence" value="ECO:0007669"/>
    <property type="project" value="UniProtKB-SubCell"/>
</dbReference>
<keyword evidence="3 5" id="KW-1133">Transmembrane helix</keyword>
<keyword evidence="4 5" id="KW-0472">Membrane</keyword>
<accession>A0A420HLW2</accession>
<evidence type="ECO:0000256" key="2">
    <source>
        <dbReference type="ARBA" id="ARBA00022692"/>
    </source>
</evidence>
<comment type="caution">
    <text evidence="6">The sequence shown here is derived from an EMBL/GenBank/DDBJ whole genome shotgun (WGS) entry which is preliminary data.</text>
</comment>
<dbReference type="PANTHER" id="PTHR10989:SF16">
    <property type="entry name" value="AT02829P-RELATED"/>
    <property type="match status" value="1"/>
</dbReference>
<name>A0A420HLW2_9PEZI</name>
<dbReference type="PANTHER" id="PTHR10989">
    <property type="entry name" value="ANDROGEN-INDUCED PROTEIN 1-RELATED"/>
    <property type="match status" value="1"/>
</dbReference>
<dbReference type="Proteomes" id="UP000286134">
    <property type="component" value="Unassembled WGS sequence"/>
</dbReference>
<evidence type="ECO:0000256" key="3">
    <source>
        <dbReference type="ARBA" id="ARBA00022989"/>
    </source>
</evidence>
<feature type="transmembrane region" description="Helical" evidence="5">
    <location>
        <begin position="123"/>
        <end position="140"/>
    </location>
</feature>
<organism evidence="6 7">
    <name type="scientific">Erysiphe neolycopersici</name>
    <dbReference type="NCBI Taxonomy" id="212602"/>
    <lineage>
        <taxon>Eukaryota</taxon>
        <taxon>Fungi</taxon>
        <taxon>Dikarya</taxon>
        <taxon>Ascomycota</taxon>
        <taxon>Pezizomycotina</taxon>
        <taxon>Leotiomycetes</taxon>
        <taxon>Erysiphales</taxon>
        <taxon>Erysiphaceae</taxon>
        <taxon>Erysiphe</taxon>
    </lineage>
</organism>
<dbReference type="OrthoDB" id="1898221at2759"/>
<reference evidence="6 7" key="1">
    <citation type="journal article" date="2018" name="BMC Genomics">
        <title>Comparative genome analyses reveal sequence features reflecting distinct modes of host-adaptation between dicot and monocot powdery mildew.</title>
        <authorList>
            <person name="Wu Y."/>
            <person name="Ma X."/>
            <person name="Pan Z."/>
            <person name="Kale S.D."/>
            <person name="Song Y."/>
            <person name="King H."/>
            <person name="Zhang Q."/>
            <person name="Presley C."/>
            <person name="Deng X."/>
            <person name="Wei C.I."/>
            <person name="Xiao S."/>
        </authorList>
    </citation>
    <scope>NUCLEOTIDE SEQUENCE [LARGE SCALE GENOMIC DNA]</scope>
    <source>
        <strain evidence="6">UMSG2</strain>
    </source>
</reference>
<comment type="subcellular location">
    <subcellularLocation>
        <location evidence="1">Endomembrane system</location>
        <topology evidence="1">Multi-pass membrane protein</topology>
    </subcellularLocation>
</comment>
<evidence type="ECO:0000256" key="4">
    <source>
        <dbReference type="ARBA" id="ARBA00023136"/>
    </source>
</evidence>